<protein>
    <submittedName>
        <fullName evidence="1">Uncharacterized protein</fullName>
    </submittedName>
</protein>
<proteinExistence type="predicted"/>
<accession>A0AC59ZSE7</accession>
<feature type="non-terminal residue" evidence="1">
    <location>
        <position position="1"/>
    </location>
</feature>
<evidence type="ECO:0000313" key="1">
    <source>
        <dbReference type="EMBL" id="CAN0505491.1"/>
    </source>
</evidence>
<feature type="non-terminal residue" evidence="1">
    <location>
        <position position="68"/>
    </location>
</feature>
<dbReference type="Proteomes" id="UP001162501">
    <property type="component" value="Chromosome 4"/>
</dbReference>
<sequence>PVDTTGSPVLCFLDTLAPGEPVHPGPPPAASPRPAPPPSTPPPHSHRLPSRPPTRSDAQPFSLSSRCP</sequence>
<reference evidence="1" key="1">
    <citation type="submission" date="2023-05" db="EMBL/GenBank/DDBJ databases">
        <authorList>
            <consortium name="ELIXIR-Norway"/>
        </authorList>
    </citation>
    <scope>NUCLEOTIDE SEQUENCE</scope>
</reference>
<organism evidence="1 2">
    <name type="scientific">Rangifer tarandus platyrhynchus</name>
    <name type="common">Svalbard reindeer</name>
    <dbReference type="NCBI Taxonomy" id="3082113"/>
    <lineage>
        <taxon>Eukaryota</taxon>
        <taxon>Metazoa</taxon>
        <taxon>Chordata</taxon>
        <taxon>Craniata</taxon>
        <taxon>Vertebrata</taxon>
        <taxon>Euteleostomi</taxon>
        <taxon>Mammalia</taxon>
        <taxon>Eutheria</taxon>
        <taxon>Laurasiatheria</taxon>
        <taxon>Artiodactyla</taxon>
        <taxon>Ruminantia</taxon>
        <taxon>Pecora</taxon>
        <taxon>Cervidae</taxon>
        <taxon>Odocoileinae</taxon>
        <taxon>Rangifer</taxon>
    </lineage>
</organism>
<gene>
    <name evidence="1" type="ORF">MRATA1EN22A_LOCUS22547</name>
</gene>
<reference evidence="1" key="2">
    <citation type="submission" date="2025-03" db="EMBL/GenBank/DDBJ databases">
        <authorList>
            <consortium name="ELIXIR-Norway"/>
            <consortium name="Elixir Norway"/>
        </authorList>
    </citation>
    <scope>NUCLEOTIDE SEQUENCE</scope>
</reference>
<evidence type="ECO:0000313" key="2">
    <source>
        <dbReference type="Proteomes" id="UP001162501"/>
    </source>
</evidence>
<name>A0AC59ZSE7_RANTA</name>
<dbReference type="EMBL" id="OX596088">
    <property type="protein sequence ID" value="CAN0505491.1"/>
    <property type="molecule type" value="Genomic_DNA"/>
</dbReference>